<dbReference type="Gene3D" id="3.30.70.3000">
    <property type="match status" value="1"/>
</dbReference>
<evidence type="ECO:0000313" key="2">
    <source>
        <dbReference type="EMBL" id="MQL79649.1"/>
    </source>
</evidence>
<evidence type="ECO:0000256" key="1">
    <source>
        <dbReference type="SAM" id="MobiDB-lite"/>
    </source>
</evidence>
<proteinExistence type="predicted"/>
<dbReference type="AlphaFoldDB" id="A0A843UI30"/>
<feature type="region of interest" description="Disordered" evidence="1">
    <location>
        <begin position="22"/>
        <end position="60"/>
    </location>
</feature>
<dbReference type="EMBL" id="NMUH01000469">
    <property type="protein sequence ID" value="MQL79649.1"/>
    <property type="molecule type" value="Genomic_DNA"/>
</dbReference>
<dbReference type="OrthoDB" id="62560at2759"/>
<feature type="non-terminal residue" evidence="2">
    <location>
        <position position="1"/>
    </location>
</feature>
<dbReference type="Proteomes" id="UP000652761">
    <property type="component" value="Unassembled WGS sequence"/>
</dbReference>
<sequence>MHWVTLAHGQPLLSREKIVARPKAHPLPPPPLPKPRHKGVGPICQHVSGAGKRSRGRVHRSDYMTKSKYEYVRDLERDDKLPNFNWVVVRIDGWHFH</sequence>
<reference evidence="2" key="1">
    <citation type="submission" date="2017-07" db="EMBL/GenBank/DDBJ databases">
        <title>Taro Niue Genome Assembly and Annotation.</title>
        <authorList>
            <person name="Atibalentja N."/>
            <person name="Keating K."/>
            <person name="Fields C.J."/>
        </authorList>
    </citation>
    <scope>NUCLEOTIDE SEQUENCE</scope>
    <source>
        <strain evidence="2">Niue_2</strain>
        <tissue evidence="2">Leaf</tissue>
    </source>
</reference>
<name>A0A843UI30_COLES</name>
<keyword evidence="3" id="KW-1185">Reference proteome</keyword>
<organism evidence="2 3">
    <name type="scientific">Colocasia esculenta</name>
    <name type="common">Wild taro</name>
    <name type="synonym">Arum esculentum</name>
    <dbReference type="NCBI Taxonomy" id="4460"/>
    <lineage>
        <taxon>Eukaryota</taxon>
        <taxon>Viridiplantae</taxon>
        <taxon>Streptophyta</taxon>
        <taxon>Embryophyta</taxon>
        <taxon>Tracheophyta</taxon>
        <taxon>Spermatophyta</taxon>
        <taxon>Magnoliopsida</taxon>
        <taxon>Liliopsida</taxon>
        <taxon>Araceae</taxon>
        <taxon>Aroideae</taxon>
        <taxon>Colocasieae</taxon>
        <taxon>Colocasia</taxon>
    </lineage>
</organism>
<gene>
    <name evidence="2" type="ORF">Taro_012091</name>
</gene>
<dbReference type="InterPro" id="IPR038469">
    <property type="entry name" value="tRNAHis_GuaTrfase_Thg1_sf"/>
</dbReference>
<accession>A0A843UI30</accession>
<evidence type="ECO:0000313" key="3">
    <source>
        <dbReference type="Proteomes" id="UP000652761"/>
    </source>
</evidence>
<comment type="caution">
    <text evidence="2">The sequence shown here is derived from an EMBL/GenBank/DDBJ whole genome shotgun (WGS) entry which is preliminary data.</text>
</comment>
<protein>
    <submittedName>
        <fullName evidence="2">Uncharacterized protein</fullName>
    </submittedName>
</protein>